<dbReference type="Pfam" id="PF13443">
    <property type="entry name" value="HTH_26"/>
    <property type="match status" value="1"/>
</dbReference>
<evidence type="ECO:0000313" key="2">
    <source>
        <dbReference type="EMBL" id="MCQ9305065.1"/>
    </source>
</evidence>
<dbReference type="CDD" id="cd00093">
    <property type="entry name" value="HTH_XRE"/>
    <property type="match status" value="1"/>
</dbReference>
<feature type="domain" description="HTH cro/C1-type" evidence="1">
    <location>
        <begin position="8"/>
        <end position="66"/>
    </location>
</feature>
<protein>
    <submittedName>
        <fullName evidence="2">Helix-turn-helix domain-containing protein</fullName>
    </submittedName>
</protein>
<reference evidence="2" key="1">
    <citation type="submission" date="2022-07" db="EMBL/GenBank/DDBJ databases">
        <title>Bacterial species isolated from the porcine tonsil microbiota.</title>
        <authorList>
            <person name="Oliveira I.M.F."/>
        </authorList>
    </citation>
    <scope>NUCLEOTIDE SEQUENCE</scope>
    <source>
        <strain evidence="2">8QC2O2</strain>
    </source>
</reference>
<dbReference type="AlphaFoldDB" id="A0AAW5LII9"/>
<sequence>MKTFKDSLRDELHNQNISVNELANMTGIKEQKLTYYIKNISYNSLSLHEILIISNVLGKSIYDMCQLKDIKNITQI</sequence>
<accession>A0AAW5LII9</accession>
<comment type="caution">
    <text evidence="2">The sequence shown here is derived from an EMBL/GenBank/DDBJ whole genome shotgun (WGS) entry which is preliminary data.</text>
</comment>
<dbReference type="RefSeq" id="WP_257099645.1">
    <property type="nucleotide sequence ID" value="NZ_JANILD010000012.1"/>
</dbReference>
<dbReference type="SUPFAM" id="SSF47413">
    <property type="entry name" value="lambda repressor-like DNA-binding domains"/>
    <property type="match status" value="1"/>
</dbReference>
<dbReference type="EMBL" id="JANILD010000012">
    <property type="protein sequence ID" value="MCQ9305065.1"/>
    <property type="molecule type" value="Genomic_DNA"/>
</dbReference>
<evidence type="ECO:0000313" key="3">
    <source>
        <dbReference type="Proteomes" id="UP001204068"/>
    </source>
</evidence>
<gene>
    <name evidence="2" type="ORF">NQ032_15780</name>
</gene>
<evidence type="ECO:0000259" key="1">
    <source>
        <dbReference type="Pfam" id="PF13443"/>
    </source>
</evidence>
<dbReference type="InterPro" id="IPR010982">
    <property type="entry name" value="Lambda_DNA-bd_dom_sf"/>
</dbReference>
<name>A0AAW5LII9_MAMSC</name>
<proteinExistence type="predicted"/>
<organism evidence="2 3">
    <name type="scientific">Mammaliicoccus sciuri</name>
    <name type="common">Staphylococcus sciuri</name>
    <dbReference type="NCBI Taxonomy" id="1296"/>
    <lineage>
        <taxon>Bacteria</taxon>
        <taxon>Bacillati</taxon>
        <taxon>Bacillota</taxon>
        <taxon>Bacilli</taxon>
        <taxon>Bacillales</taxon>
        <taxon>Staphylococcaceae</taxon>
        <taxon>Mammaliicoccus</taxon>
    </lineage>
</organism>
<dbReference type="InterPro" id="IPR001387">
    <property type="entry name" value="Cro/C1-type_HTH"/>
</dbReference>
<dbReference type="Proteomes" id="UP001204068">
    <property type="component" value="Unassembled WGS sequence"/>
</dbReference>
<dbReference type="GO" id="GO:0003677">
    <property type="term" value="F:DNA binding"/>
    <property type="evidence" value="ECO:0007669"/>
    <property type="project" value="InterPro"/>
</dbReference>